<dbReference type="OrthoDB" id="7209371at2"/>
<dbReference type="InterPro" id="IPR003819">
    <property type="entry name" value="TauD/TfdA-like"/>
</dbReference>
<evidence type="ECO:0000256" key="1">
    <source>
        <dbReference type="ARBA" id="ARBA00005896"/>
    </source>
</evidence>
<keyword evidence="3 7" id="KW-0223">Dioxygenase</keyword>
<proteinExistence type="inferred from homology"/>
<evidence type="ECO:0000256" key="4">
    <source>
        <dbReference type="ARBA" id="ARBA00023002"/>
    </source>
</evidence>
<evidence type="ECO:0000256" key="5">
    <source>
        <dbReference type="ARBA" id="ARBA00023004"/>
    </source>
</evidence>
<dbReference type="PANTHER" id="PTHR30468">
    <property type="entry name" value="ALPHA-KETOGLUTARATE-DEPENDENT SULFONATE DIOXYGENASE"/>
    <property type="match status" value="1"/>
</dbReference>
<keyword evidence="4" id="KW-0560">Oxidoreductase</keyword>
<dbReference type="RefSeq" id="WP_115416802.1">
    <property type="nucleotide sequence ID" value="NZ_CP031357.1"/>
</dbReference>
<dbReference type="SUPFAM" id="SSF51197">
    <property type="entry name" value="Clavaminate synthase-like"/>
    <property type="match status" value="1"/>
</dbReference>
<keyword evidence="5" id="KW-0408">Iron</keyword>
<keyword evidence="2" id="KW-0479">Metal-binding</keyword>
<dbReference type="GO" id="GO:0006790">
    <property type="term" value="P:sulfur compound metabolic process"/>
    <property type="evidence" value="ECO:0007669"/>
    <property type="project" value="TreeGrafter"/>
</dbReference>
<evidence type="ECO:0000259" key="6">
    <source>
        <dbReference type="Pfam" id="PF02668"/>
    </source>
</evidence>
<dbReference type="EMBL" id="CP031357">
    <property type="protein sequence ID" value="AXK42621.1"/>
    <property type="molecule type" value="Genomic_DNA"/>
</dbReference>
<dbReference type="AlphaFoldDB" id="A0A345YFB9"/>
<sequence length="280" mass="30976">MSLTVEPSGKACGAYVTGLDLSHPPTDRLIAEIRSLLLEHKVLAFPGQSMSDDALEAFTLAMGGFGDDPFFKPIEGREHIAAILREADEQTPLFAENWHSDWSFLEHPPAGTCLLAVDIPPKGGDTLFADQAAAFAALPDQRKDYLRSLTAIHSAKLAYAPEGTYGERDEGRSMAIEPDESARATQLHPLVQRHPETGVECLYSTLGYIVGIEGMDQAEAIALLSDLAQWQARDAFVYRHRWEHDMLVMWDNRSVLHKATGGYEGYRRELHRTTIAAWSG</sequence>
<dbReference type="InterPro" id="IPR051323">
    <property type="entry name" value="AtsK-like"/>
</dbReference>
<dbReference type="PANTHER" id="PTHR30468:SF1">
    <property type="entry name" value="ALPHA-KETOGLUTARATE-DEPENDENT SULFONATE DIOXYGENASE"/>
    <property type="match status" value="1"/>
</dbReference>
<dbReference type="Pfam" id="PF02668">
    <property type="entry name" value="TauD"/>
    <property type="match status" value="1"/>
</dbReference>
<dbReference type="GO" id="GO:0046872">
    <property type="term" value="F:metal ion binding"/>
    <property type="evidence" value="ECO:0007669"/>
    <property type="project" value="UniProtKB-KW"/>
</dbReference>
<accession>A0A345YFB9</accession>
<protein>
    <submittedName>
        <fullName evidence="7">TauD/TfdA family dioxygenase</fullName>
    </submittedName>
</protein>
<evidence type="ECO:0000313" key="8">
    <source>
        <dbReference type="Proteomes" id="UP000254508"/>
    </source>
</evidence>
<dbReference type="KEGG" id="err:DVR09_10020"/>
<name>A0A345YFB9_9SPHN</name>
<organism evidence="7 8">
    <name type="scientific">Erythrobacter aureus</name>
    <dbReference type="NCBI Taxonomy" id="2182384"/>
    <lineage>
        <taxon>Bacteria</taxon>
        <taxon>Pseudomonadati</taxon>
        <taxon>Pseudomonadota</taxon>
        <taxon>Alphaproteobacteria</taxon>
        <taxon>Sphingomonadales</taxon>
        <taxon>Erythrobacteraceae</taxon>
        <taxon>Erythrobacter/Porphyrobacter group</taxon>
        <taxon>Erythrobacter</taxon>
    </lineage>
</organism>
<feature type="domain" description="TauD/TfdA-like" evidence="6">
    <location>
        <begin position="5"/>
        <end position="274"/>
    </location>
</feature>
<keyword evidence="8" id="KW-1185">Reference proteome</keyword>
<evidence type="ECO:0000313" key="7">
    <source>
        <dbReference type="EMBL" id="AXK42621.1"/>
    </source>
</evidence>
<reference evidence="8" key="1">
    <citation type="submission" date="2018-07" db="EMBL/GenBank/DDBJ databases">
        <title>Genome sequence of Erythrobacter strain YH-07, an antagonistic bacterium isolated from Yellow Sea.</title>
        <authorList>
            <person name="Tang T."/>
            <person name="Liu Q."/>
            <person name="Sun X."/>
        </authorList>
    </citation>
    <scope>NUCLEOTIDE SEQUENCE [LARGE SCALE GENOMIC DNA]</scope>
    <source>
        <strain evidence="8">YH-07</strain>
    </source>
</reference>
<dbReference type="InterPro" id="IPR042098">
    <property type="entry name" value="TauD-like_sf"/>
</dbReference>
<dbReference type="Proteomes" id="UP000254508">
    <property type="component" value="Chromosome"/>
</dbReference>
<dbReference type="Gene3D" id="3.60.130.10">
    <property type="entry name" value="Clavaminate synthase-like"/>
    <property type="match status" value="1"/>
</dbReference>
<comment type="similarity">
    <text evidence="1">Belongs to the TfdA dioxygenase family.</text>
</comment>
<dbReference type="GO" id="GO:0005737">
    <property type="term" value="C:cytoplasm"/>
    <property type="evidence" value="ECO:0007669"/>
    <property type="project" value="TreeGrafter"/>
</dbReference>
<gene>
    <name evidence="7" type="ORF">DVR09_10020</name>
</gene>
<dbReference type="GO" id="GO:0000908">
    <property type="term" value="F:taurine dioxygenase activity"/>
    <property type="evidence" value="ECO:0007669"/>
    <property type="project" value="TreeGrafter"/>
</dbReference>
<evidence type="ECO:0000256" key="3">
    <source>
        <dbReference type="ARBA" id="ARBA00022964"/>
    </source>
</evidence>
<evidence type="ECO:0000256" key="2">
    <source>
        <dbReference type="ARBA" id="ARBA00022723"/>
    </source>
</evidence>